<dbReference type="PRINTS" id="PR00344">
    <property type="entry name" value="BCTRLSENSOR"/>
</dbReference>
<protein>
    <recommendedName>
        <fullName evidence="3">histidine kinase</fullName>
        <ecNumber evidence="3">2.7.13.3</ecNumber>
    </recommendedName>
</protein>
<evidence type="ECO:0000256" key="11">
    <source>
        <dbReference type="ARBA" id="ARBA00022989"/>
    </source>
</evidence>
<dbReference type="EMBL" id="JBHUME010000015">
    <property type="protein sequence ID" value="MFD2615068.1"/>
    <property type="molecule type" value="Genomic_DNA"/>
</dbReference>
<dbReference type="SMART" id="SM00387">
    <property type="entry name" value="HATPase_c"/>
    <property type="match status" value="1"/>
</dbReference>
<dbReference type="PROSITE" id="PS50885">
    <property type="entry name" value="HAMP"/>
    <property type="match status" value="1"/>
</dbReference>
<feature type="domain" description="HAMP" evidence="16">
    <location>
        <begin position="316"/>
        <end position="368"/>
    </location>
</feature>
<dbReference type="EC" id="2.7.13.3" evidence="3"/>
<keyword evidence="5" id="KW-0597">Phosphoprotein</keyword>
<evidence type="ECO:0000256" key="10">
    <source>
        <dbReference type="ARBA" id="ARBA00022840"/>
    </source>
</evidence>
<dbReference type="Pfam" id="PF06580">
    <property type="entry name" value="His_kinase"/>
    <property type="match status" value="1"/>
</dbReference>
<evidence type="ECO:0000256" key="6">
    <source>
        <dbReference type="ARBA" id="ARBA00022679"/>
    </source>
</evidence>
<feature type="transmembrane region" description="Helical" evidence="14">
    <location>
        <begin position="295"/>
        <end position="314"/>
    </location>
</feature>
<comment type="catalytic activity">
    <reaction evidence="1">
        <text>ATP + protein L-histidine = ADP + protein N-phospho-L-histidine.</text>
        <dbReference type="EC" id="2.7.13.3"/>
    </reaction>
</comment>
<dbReference type="InterPro" id="IPR005467">
    <property type="entry name" value="His_kinase_dom"/>
</dbReference>
<dbReference type="InterPro" id="IPR004358">
    <property type="entry name" value="Sig_transdc_His_kin-like_C"/>
</dbReference>
<dbReference type="SMART" id="SM00304">
    <property type="entry name" value="HAMP"/>
    <property type="match status" value="1"/>
</dbReference>
<evidence type="ECO:0000256" key="12">
    <source>
        <dbReference type="ARBA" id="ARBA00023012"/>
    </source>
</evidence>
<evidence type="ECO:0000313" key="18">
    <source>
        <dbReference type="Proteomes" id="UP001597541"/>
    </source>
</evidence>
<feature type="transmembrane region" description="Helical" evidence="14">
    <location>
        <begin position="12"/>
        <end position="33"/>
    </location>
</feature>
<gene>
    <name evidence="17" type="ORF">ACFSUF_21860</name>
</gene>
<dbReference type="Pfam" id="PF00672">
    <property type="entry name" value="HAMP"/>
    <property type="match status" value="1"/>
</dbReference>
<keyword evidence="10" id="KW-0067">ATP-binding</keyword>
<dbReference type="SUPFAM" id="SSF55874">
    <property type="entry name" value="ATPase domain of HSP90 chaperone/DNA topoisomerase II/histidine kinase"/>
    <property type="match status" value="1"/>
</dbReference>
<reference evidence="18" key="1">
    <citation type="journal article" date="2019" name="Int. J. Syst. Evol. Microbiol.">
        <title>The Global Catalogue of Microorganisms (GCM) 10K type strain sequencing project: providing services to taxonomists for standard genome sequencing and annotation.</title>
        <authorList>
            <consortium name="The Broad Institute Genomics Platform"/>
            <consortium name="The Broad Institute Genome Sequencing Center for Infectious Disease"/>
            <person name="Wu L."/>
            <person name="Ma J."/>
        </authorList>
    </citation>
    <scope>NUCLEOTIDE SEQUENCE [LARGE SCALE GENOMIC DNA]</scope>
    <source>
        <strain evidence="18">KCTC 3950</strain>
    </source>
</reference>
<dbReference type="Proteomes" id="UP001597541">
    <property type="component" value="Unassembled WGS sequence"/>
</dbReference>
<evidence type="ECO:0000256" key="1">
    <source>
        <dbReference type="ARBA" id="ARBA00000085"/>
    </source>
</evidence>
<evidence type="ECO:0000256" key="14">
    <source>
        <dbReference type="SAM" id="Phobius"/>
    </source>
</evidence>
<dbReference type="SUPFAM" id="SSF158472">
    <property type="entry name" value="HAMP domain-like"/>
    <property type="match status" value="1"/>
</dbReference>
<dbReference type="InterPro" id="IPR036890">
    <property type="entry name" value="HATPase_C_sf"/>
</dbReference>
<keyword evidence="13 14" id="KW-0472">Membrane</keyword>
<dbReference type="Gene3D" id="6.10.340.10">
    <property type="match status" value="1"/>
</dbReference>
<dbReference type="InterPro" id="IPR003660">
    <property type="entry name" value="HAMP_dom"/>
</dbReference>
<keyword evidence="11 14" id="KW-1133">Transmembrane helix</keyword>
<dbReference type="PANTHER" id="PTHR34220">
    <property type="entry name" value="SENSOR HISTIDINE KINASE YPDA"/>
    <property type="match status" value="1"/>
</dbReference>
<dbReference type="InterPro" id="IPR033479">
    <property type="entry name" value="dCache_1"/>
</dbReference>
<dbReference type="PANTHER" id="PTHR34220:SF7">
    <property type="entry name" value="SENSOR HISTIDINE KINASE YPDA"/>
    <property type="match status" value="1"/>
</dbReference>
<evidence type="ECO:0000259" key="15">
    <source>
        <dbReference type="PROSITE" id="PS50109"/>
    </source>
</evidence>
<evidence type="ECO:0000259" key="16">
    <source>
        <dbReference type="PROSITE" id="PS50885"/>
    </source>
</evidence>
<name>A0ABW5PIH2_9BACL</name>
<dbReference type="CDD" id="cd06225">
    <property type="entry name" value="HAMP"/>
    <property type="match status" value="1"/>
</dbReference>
<keyword evidence="9 17" id="KW-0418">Kinase</keyword>
<keyword evidence="18" id="KW-1185">Reference proteome</keyword>
<dbReference type="InterPro" id="IPR003594">
    <property type="entry name" value="HATPase_dom"/>
</dbReference>
<evidence type="ECO:0000313" key="17">
    <source>
        <dbReference type="EMBL" id="MFD2615068.1"/>
    </source>
</evidence>
<sequence length="611" mass="68985">MIRRFHHTIHNRLFLLFLVGMLGLLLIVSAVYYKNTTDQFQNKIGDISSKSISQTVGLFDLLLEGYDGLSKSITGNLDLQRLLRDNGETNPAVAFINERTITNMLGAIYFSRDDLVGIHVITSKDKIYSYQRYMNVIDPDYRTADWLQEVRKSGGEMVWLGVQKQSLLDRTEKRSVFSFGRPIYDVYNNRAVGIVLIEVLPEPILSALSNLSLSPNSKTYVIAESGRMMASNTGETDYPEALQRFSHNGYGRSPVVEKGPEEFTVASRPAMADWTVVSVTPNKDLNVELNETKKYFLIVLSVLVLLAVALATFVSRTISNPLKKLIRQMRQVEQGNFHGTLNVNSYEEINSVANSFNHMVHRMDQLIERVKLSSMSEKSAQLQALQSQVNPHFLYNTLDMIYWMLDEQEDERLGNVVLSLSRMFQYSSRWEEGARVTLREEIEQIQHYLTIIGYRLEGRLDTQIDVDPVWLDVCLPKMTLQPIIENAVKYGLEPVNRRGLIRVSAKVNGPRLEIVIEDDGAGMELSTLERLRSSLQPMDADLSLSEEPEGQSLAPVRRGIGLQNLHRRLELMFGEGYGLSVDSKLGEGTVVTVTMPLPPLGGKALADFNRG</sequence>
<dbReference type="Gene3D" id="3.30.565.10">
    <property type="entry name" value="Histidine kinase-like ATPase, C-terminal domain"/>
    <property type="match status" value="1"/>
</dbReference>
<comment type="subcellular location">
    <subcellularLocation>
        <location evidence="2">Cell membrane</location>
        <topology evidence="2">Multi-pass membrane protein</topology>
    </subcellularLocation>
</comment>
<dbReference type="PROSITE" id="PS50109">
    <property type="entry name" value="HIS_KIN"/>
    <property type="match status" value="1"/>
</dbReference>
<feature type="domain" description="Histidine kinase" evidence="15">
    <location>
        <begin position="480"/>
        <end position="599"/>
    </location>
</feature>
<keyword evidence="4" id="KW-1003">Cell membrane</keyword>
<dbReference type="CDD" id="cd18773">
    <property type="entry name" value="PDC1_HK_sensor"/>
    <property type="match status" value="1"/>
</dbReference>
<evidence type="ECO:0000256" key="7">
    <source>
        <dbReference type="ARBA" id="ARBA00022692"/>
    </source>
</evidence>
<dbReference type="InterPro" id="IPR050640">
    <property type="entry name" value="Bact_2-comp_sensor_kinase"/>
</dbReference>
<keyword evidence="12" id="KW-0902">Two-component regulatory system</keyword>
<evidence type="ECO:0000256" key="13">
    <source>
        <dbReference type="ARBA" id="ARBA00023136"/>
    </source>
</evidence>
<evidence type="ECO:0000256" key="9">
    <source>
        <dbReference type="ARBA" id="ARBA00022777"/>
    </source>
</evidence>
<proteinExistence type="predicted"/>
<comment type="caution">
    <text evidence="17">The sequence shown here is derived from an EMBL/GenBank/DDBJ whole genome shotgun (WGS) entry which is preliminary data.</text>
</comment>
<keyword evidence="6" id="KW-0808">Transferase</keyword>
<evidence type="ECO:0000256" key="8">
    <source>
        <dbReference type="ARBA" id="ARBA00022741"/>
    </source>
</evidence>
<dbReference type="InterPro" id="IPR010559">
    <property type="entry name" value="Sig_transdc_His_kin_internal"/>
</dbReference>
<dbReference type="RefSeq" id="WP_377606582.1">
    <property type="nucleotide sequence ID" value="NZ_JBHUME010000015.1"/>
</dbReference>
<keyword evidence="7 14" id="KW-0812">Transmembrane</keyword>
<accession>A0ABW5PIH2</accession>
<organism evidence="17 18">
    <name type="scientific">Paenibacillus gansuensis</name>
    <dbReference type="NCBI Taxonomy" id="306542"/>
    <lineage>
        <taxon>Bacteria</taxon>
        <taxon>Bacillati</taxon>
        <taxon>Bacillota</taxon>
        <taxon>Bacilli</taxon>
        <taxon>Bacillales</taxon>
        <taxon>Paenibacillaceae</taxon>
        <taxon>Paenibacillus</taxon>
    </lineage>
</organism>
<evidence type="ECO:0000256" key="2">
    <source>
        <dbReference type="ARBA" id="ARBA00004651"/>
    </source>
</evidence>
<dbReference type="GO" id="GO:0016301">
    <property type="term" value="F:kinase activity"/>
    <property type="evidence" value="ECO:0007669"/>
    <property type="project" value="UniProtKB-KW"/>
</dbReference>
<evidence type="ECO:0000256" key="3">
    <source>
        <dbReference type="ARBA" id="ARBA00012438"/>
    </source>
</evidence>
<dbReference type="Pfam" id="PF02518">
    <property type="entry name" value="HATPase_c"/>
    <property type="match status" value="1"/>
</dbReference>
<evidence type="ECO:0000256" key="4">
    <source>
        <dbReference type="ARBA" id="ARBA00022475"/>
    </source>
</evidence>
<evidence type="ECO:0000256" key="5">
    <source>
        <dbReference type="ARBA" id="ARBA00022553"/>
    </source>
</evidence>
<dbReference type="Pfam" id="PF02743">
    <property type="entry name" value="dCache_1"/>
    <property type="match status" value="1"/>
</dbReference>
<keyword evidence="8" id="KW-0547">Nucleotide-binding</keyword>